<gene>
    <name evidence="8" type="primary">nhaA1</name>
    <name evidence="7" type="synonym">nhaA</name>
    <name evidence="8" type="ORF">APAC_0646</name>
</gene>
<proteinExistence type="inferred from homology"/>
<evidence type="ECO:0000256" key="3">
    <source>
        <dbReference type="ARBA" id="ARBA00022519"/>
    </source>
</evidence>
<dbReference type="Proteomes" id="UP000322726">
    <property type="component" value="Chromosome"/>
</dbReference>
<dbReference type="PANTHER" id="PTHR30341">
    <property type="entry name" value="SODIUM ION/PROTON ANTIPORTER NHAA-RELATED"/>
    <property type="match status" value="1"/>
</dbReference>
<comment type="subcellular location">
    <subcellularLocation>
        <location evidence="1">Cell inner membrane</location>
        <topology evidence="1">Multi-pass membrane protein</topology>
    </subcellularLocation>
    <subcellularLocation>
        <location evidence="7">Cell membrane</location>
        <topology evidence="7">Multi-pass membrane protein</topology>
    </subcellularLocation>
</comment>
<dbReference type="AlphaFoldDB" id="A0A5C2H4S9"/>
<evidence type="ECO:0000256" key="4">
    <source>
        <dbReference type="ARBA" id="ARBA00022692"/>
    </source>
</evidence>
<feature type="transmembrane region" description="Helical" evidence="7">
    <location>
        <begin position="371"/>
        <end position="397"/>
    </location>
</feature>
<keyword evidence="9" id="KW-1185">Reference proteome</keyword>
<keyword evidence="5 7" id="KW-1133">Transmembrane helix</keyword>
<dbReference type="GO" id="GO:0005886">
    <property type="term" value="C:plasma membrane"/>
    <property type="evidence" value="ECO:0007669"/>
    <property type="project" value="UniProtKB-SubCell"/>
</dbReference>
<feature type="transmembrane region" description="Helical" evidence="7">
    <location>
        <begin position="334"/>
        <end position="359"/>
    </location>
</feature>
<comment type="catalytic activity">
    <reaction evidence="7">
        <text>Na(+)(in) + 2 H(+)(out) = Na(+)(out) + 2 H(+)(in)</text>
        <dbReference type="Rhea" id="RHEA:29251"/>
        <dbReference type="ChEBI" id="CHEBI:15378"/>
        <dbReference type="ChEBI" id="CHEBI:29101"/>
    </reaction>
</comment>
<evidence type="ECO:0000313" key="8">
    <source>
        <dbReference type="EMBL" id="QEP33793.1"/>
    </source>
</evidence>
<comment type="similarity">
    <text evidence="7">Belongs to the NhaA Na(+)/H(+) (TC 2.A.33) antiporter family.</text>
</comment>
<keyword evidence="6 7" id="KW-0472">Membrane</keyword>
<dbReference type="GO" id="GO:0006885">
    <property type="term" value="P:regulation of pH"/>
    <property type="evidence" value="ECO:0007669"/>
    <property type="project" value="UniProtKB-UniRule"/>
</dbReference>
<comment type="function">
    <text evidence="7">Na(+)/H(+) antiporter that extrudes sodium in exchange for external protons.</text>
</comment>
<keyword evidence="3" id="KW-0997">Cell inner membrane</keyword>
<feature type="transmembrane region" description="Helical" evidence="7">
    <location>
        <begin position="189"/>
        <end position="207"/>
    </location>
</feature>
<organism evidence="8 9">
    <name type="scientific">Malaciobacter pacificus</name>
    <dbReference type="NCBI Taxonomy" id="1080223"/>
    <lineage>
        <taxon>Bacteria</taxon>
        <taxon>Pseudomonadati</taxon>
        <taxon>Campylobacterota</taxon>
        <taxon>Epsilonproteobacteria</taxon>
        <taxon>Campylobacterales</taxon>
        <taxon>Arcobacteraceae</taxon>
        <taxon>Malaciobacter</taxon>
    </lineage>
</organism>
<protein>
    <recommendedName>
        <fullName evidence="7">Na(+)/H(+) antiporter NhaA</fullName>
    </recommendedName>
    <alternativeName>
        <fullName evidence="7">Sodium/proton antiporter NhaA</fullName>
    </alternativeName>
</protein>
<dbReference type="EMBL" id="CP035928">
    <property type="protein sequence ID" value="QEP33793.1"/>
    <property type="molecule type" value="Genomic_DNA"/>
</dbReference>
<dbReference type="Gene3D" id="1.20.1530.10">
    <property type="entry name" value="Na+/H+ antiporter like domain"/>
    <property type="match status" value="1"/>
</dbReference>
<evidence type="ECO:0000313" key="9">
    <source>
        <dbReference type="Proteomes" id="UP000322726"/>
    </source>
</evidence>
<dbReference type="InterPro" id="IPR004670">
    <property type="entry name" value="NhaA"/>
</dbReference>
<keyword evidence="2 7" id="KW-1003">Cell membrane</keyword>
<feature type="transmembrane region" description="Helical" evidence="7">
    <location>
        <begin position="162"/>
        <end position="183"/>
    </location>
</feature>
<feature type="transmembrane region" description="Helical" evidence="7">
    <location>
        <begin position="21"/>
        <end position="43"/>
    </location>
</feature>
<evidence type="ECO:0000256" key="6">
    <source>
        <dbReference type="ARBA" id="ARBA00023136"/>
    </source>
</evidence>
<dbReference type="HAMAP" id="MF_01844">
    <property type="entry name" value="NhaA"/>
    <property type="match status" value="1"/>
</dbReference>
<keyword evidence="7" id="KW-0915">Sodium</keyword>
<keyword evidence="7" id="KW-0813">Transport</keyword>
<reference evidence="8" key="1">
    <citation type="submission" date="2019-09" db="EMBL/GenBank/DDBJ databases">
        <title>Complete genome sequencing of four Arcobacter species reveals a diverse suite of mobile elements.</title>
        <authorList>
            <person name="Miller W.G."/>
            <person name="Yee E."/>
            <person name="Bono J.L."/>
        </authorList>
    </citation>
    <scope>NUCLEOTIDE SEQUENCE [LARGE SCALE GENOMIC DNA]</scope>
    <source>
        <strain evidence="8">LMG 26638</strain>
    </source>
</reference>
<evidence type="ECO:0000256" key="5">
    <source>
        <dbReference type="ARBA" id="ARBA00022989"/>
    </source>
</evidence>
<evidence type="ECO:0000256" key="1">
    <source>
        <dbReference type="ARBA" id="ARBA00004429"/>
    </source>
</evidence>
<dbReference type="InterPro" id="IPR023171">
    <property type="entry name" value="Na/H_antiporter_dom_sf"/>
</dbReference>
<reference evidence="8" key="2">
    <citation type="submission" date="2019-09" db="EMBL/GenBank/DDBJ databases">
        <title>Taxonomic note: a critical rebuttal of the proposed division of the genus Arcobacter into six genera, emended descriptions of Arcobacter anaerophilus and the genus Arcobacter, and an assessment of genus-level boundaries for Epsilonproteobacteria using in silico genomic comparator tools.</title>
        <authorList>
            <person name="On S.L.W."/>
            <person name="Miller W.G."/>
            <person name="Biggs P."/>
            <person name="Cornelius A."/>
            <person name="Vandamme P."/>
        </authorList>
    </citation>
    <scope>NUCLEOTIDE SEQUENCE [LARGE SCALE GENOMIC DNA]</scope>
    <source>
        <strain evidence="8">LMG 26638</strain>
    </source>
</reference>
<feature type="transmembrane region" description="Helical" evidence="7">
    <location>
        <begin position="214"/>
        <end position="243"/>
    </location>
</feature>
<evidence type="ECO:0000256" key="7">
    <source>
        <dbReference type="HAMAP-Rule" id="MF_01844"/>
    </source>
</evidence>
<dbReference type="GO" id="GO:0015385">
    <property type="term" value="F:sodium:proton antiporter activity"/>
    <property type="evidence" value="ECO:0007669"/>
    <property type="project" value="UniProtKB-UniRule"/>
</dbReference>
<feature type="transmembrane region" description="Helical" evidence="7">
    <location>
        <begin position="103"/>
        <end position="124"/>
    </location>
</feature>
<keyword evidence="7" id="KW-0739">Sodium transport</keyword>
<dbReference type="Pfam" id="PF06965">
    <property type="entry name" value="Na_H_antiport_1"/>
    <property type="match status" value="1"/>
</dbReference>
<keyword evidence="7" id="KW-0406">Ion transport</keyword>
<feature type="transmembrane region" description="Helical" evidence="7">
    <location>
        <begin position="307"/>
        <end position="327"/>
    </location>
</feature>
<keyword evidence="7" id="KW-0050">Antiport</keyword>
<feature type="transmembrane region" description="Helical" evidence="7">
    <location>
        <begin position="409"/>
        <end position="428"/>
    </location>
</feature>
<dbReference type="NCBIfam" id="TIGR00773">
    <property type="entry name" value="NhaA"/>
    <property type="match status" value="1"/>
</dbReference>
<dbReference type="RefSeq" id="WP_130232750.1">
    <property type="nucleotide sequence ID" value="NZ_BMEF01000002.1"/>
</dbReference>
<dbReference type="KEGG" id="apai:APAC_0646"/>
<evidence type="ECO:0000256" key="2">
    <source>
        <dbReference type="ARBA" id="ARBA00022475"/>
    </source>
</evidence>
<name>A0A5C2H4S9_9BACT</name>
<dbReference type="PANTHER" id="PTHR30341:SF0">
    <property type="entry name" value="NA(+)_H(+) ANTIPORTER NHAA"/>
    <property type="match status" value="1"/>
</dbReference>
<sequence>MIDKNVVIEKFTSIQDFINKEALSGILLFIATVAAVLVANSAWGQAYYDLWHMPLGITLGDKTISMTLTYWIDDGLMALFFLMVGLEIKREMVIGELSTVNKAAFPIVAAIGGMAIPALIYVALNPDNPLGFGVPMATDIAFALGILMLLGTKVNPALKLFLVAVAVVDDLGAVMVVATVYTAEIKAEYFLHAGVTYALIWALNYFGVKKLLPYLILGVFLWIFIHEIGIHATIAGVLLAFAIPISSKIDEERFLEKTKESIEEFEKHKDPTPVLNHHQIDALEGIAYGYDKVQNPLVRLEHNLHGLSAFFIMPLFAFSNAGVLIDFSTVNANLMIVLGVVFGLLIGKPIGVFGFTYLATKLKIVSKPDNISWYEIFAVGFLAGIGFTMSIFITHLAFLDESTISAVKLGVFAASFLAAIIGVVLILMSNKTKA</sequence>
<keyword evidence="4 7" id="KW-0812">Transmembrane</keyword>
<feature type="transmembrane region" description="Helical" evidence="7">
    <location>
        <begin position="63"/>
        <end position="82"/>
    </location>
</feature>
<accession>A0A5C2H4S9</accession>
<dbReference type="OrthoDB" id="9808135at2"/>